<evidence type="ECO:0000256" key="3">
    <source>
        <dbReference type="ARBA" id="ARBA00022490"/>
    </source>
</evidence>
<dbReference type="GO" id="GO:0009252">
    <property type="term" value="P:peptidoglycan biosynthetic process"/>
    <property type="evidence" value="ECO:0007669"/>
    <property type="project" value="UniProtKB-UniRule"/>
</dbReference>
<keyword evidence="5 13" id="KW-0547">Nucleotide-binding</keyword>
<dbReference type="NCBIfam" id="NF002378">
    <property type="entry name" value="PRK01372.1"/>
    <property type="match status" value="1"/>
</dbReference>
<comment type="function">
    <text evidence="10">Cell wall formation.</text>
</comment>
<evidence type="ECO:0000256" key="4">
    <source>
        <dbReference type="ARBA" id="ARBA00022598"/>
    </source>
</evidence>
<feature type="binding site" evidence="12">
    <location>
        <position position="285"/>
    </location>
    <ligand>
        <name>Mg(2+)</name>
        <dbReference type="ChEBI" id="CHEBI:18420"/>
        <label>1</label>
    </ligand>
</feature>
<evidence type="ECO:0000256" key="2">
    <source>
        <dbReference type="ARBA" id="ARBA00010871"/>
    </source>
</evidence>
<keyword evidence="12" id="KW-0460">Magnesium</keyword>
<feature type="active site" evidence="11">
    <location>
        <position position="296"/>
    </location>
</feature>
<dbReference type="AlphaFoldDB" id="A0A1G2F1V7"/>
<dbReference type="PANTHER" id="PTHR23132">
    <property type="entry name" value="D-ALANINE--D-ALANINE LIGASE"/>
    <property type="match status" value="1"/>
</dbReference>
<feature type="binding site" evidence="12">
    <location>
        <position position="285"/>
    </location>
    <ligand>
        <name>Mg(2+)</name>
        <dbReference type="ChEBI" id="CHEBI:18420"/>
        <label>2</label>
    </ligand>
</feature>
<keyword evidence="12" id="KW-0479">Metal-binding</keyword>
<evidence type="ECO:0000256" key="6">
    <source>
        <dbReference type="ARBA" id="ARBA00022840"/>
    </source>
</evidence>
<protein>
    <recommendedName>
        <fullName evidence="10">D-alanine--D-alanine ligase</fullName>
        <ecNumber evidence="10">6.3.2.4</ecNumber>
    </recommendedName>
    <alternativeName>
        <fullName evidence="10">D-Ala-D-Ala ligase</fullName>
    </alternativeName>
    <alternativeName>
        <fullName evidence="10">D-alanylalanine synthetase</fullName>
    </alternativeName>
</protein>
<dbReference type="Gene3D" id="3.30.1490.20">
    <property type="entry name" value="ATP-grasp fold, A domain"/>
    <property type="match status" value="1"/>
</dbReference>
<dbReference type="Proteomes" id="UP000176787">
    <property type="component" value="Unassembled WGS sequence"/>
</dbReference>
<evidence type="ECO:0000256" key="10">
    <source>
        <dbReference type="HAMAP-Rule" id="MF_00047"/>
    </source>
</evidence>
<feature type="binding site" evidence="12">
    <location>
        <position position="272"/>
    </location>
    <ligand>
        <name>Mg(2+)</name>
        <dbReference type="ChEBI" id="CHEBI:18420"/>
        <label>1</label>
    </ligand>
</feature>
<keyword evidence="8 10" id="KW-0573">Peptidoglycan synthesis</keyword>
<dbReference type="Gene3D" id="3.30.470.20">
    <property type="entry name" value="ATP-grasp fold, B domain"/>
    <property type="match status" value="1"/>
</dbReference>
<dbReference type="GO" id="GO:0005524">
    <property type="term" value="F:ATP binding"/>
    <property type="evidence" value="ECO:0007669"/>
    <property type="project" value="UniProtKB-UniRule"/>
</dbReference>
<dbReference type="GO" id="GO:0046872">
    <property type="term" value="F:metal ion binding"/>
    <property type="evidence" value="ECO:0007669"/>
    <property type="project" value="UniProtKB-KW"/>
</dbReference>
<evidence type="ECO:0000256" key="11">
    <source>
        <dbReference type="PIRSR" id="PIRSR039102-1"/>
    </source>
</evidence>
<dbReference type="Pfam" id="PF07478">
    <property type="entry name" value="Dala_Dala_lig_C"/>
    <property type="match status" value="1"/>
</dbReference>
<sequence length="322" mass="36217">MPKIRIGVLRGGPSNEHEVSLETGKQIIEHLPESKYQPLDIFISKEEKWFYQNKELEPVQILTLVDAVFNGLHGYFGEDGKVQKILESHQKPYTGSRVISSMAAMDKSFSRELFKKAGLKVAPGFAVKKGDDPKEILRRAVLEVGPPWIIKPAESGSSIGIGVARNPYEFVLALDSCLKDWDKIIIEKYIKGREATVAVLENFRKNSYYPLPIIEIIPANSSTKIFDYQSKYDSKTREICPGRFGDKIKGRAFESAVKAHQALGLRHYSRIDMIITPQDEIYVLEANSLPGLTKESLFPKAALSVGLEFPQLLDHLVRLAMK</sequence>
<comment type="cofactor">
    <cofactor evidence="12">
        <name>Mg(2+)</name>
        <dbReference type="ChEBI" id="CHEBI:18420"/>
    </cofactor>
    <cofactor evidence="12">
        <name>Mn(2+)</name>
        <dbReference type="ChEBI" id="CHEBI:29035"/>
    </cofactor>
    <text evidence="12">Binds 2 magnesium or manganese ions per subunit.</text>
</comment>
<keyword evidence="3 10" id="KW-0963">Cytoplasm</keyword>
<dbReference type="PROSITE" id="PS50975">
    <property type="entry name" value="ATP_GRASP"/>
    <property type="match status" value="1"/>
</dbReference>
<comment type="catalytic activity">
    <reaction evidence="10">
        <text>2 D-alanine + ATP = D-alanyl-D-alanine + ADP + phosphate + H(+)</text>
        <dbReference type="Rhea" id="RHEA:11224"/>
        <dbReference type="ChEBI" id="CHEBI:15378"/>
        <dbReference type="ChEBI" id="CHEBI:30616"/>
        <dbReference type="ChEBI" id="CHEBI:43474"/>
        <dbReference type="ChEBI" id="CHEBI:57416"/>
        <dbReference type="ChEBI" id="CHEBI:57822"/>
        <dbReference type="ChEBI" id="CHEBI:456216"/>
        <dbReference type="EC" id="6.3.2.4"/>
    </reaction>
</comment>
<feature type="active site" evidence="11">
    <location>
        <position position="16"/>
    </location>
</feature>
<feature type="active site" evidence="11">
    <location>
        <position position="157"/>
    </location>
</feature>
<dbReference type="InterPro" id="IPR005905">
    <property type="entry name" value="D_ala_D_ala"/>
</dbReference>
<evidence type="ECO:0000313" key="15">
    <source>
        <dbReference type="EMBL" id="OGZ32056.1"/>
    </source>
</evidence>
<dbReference type="Gene3D" id="3.40.50.20">
    <property type="match status" value="1"/>
</dbReference>
<dbReference type="EC" id="6.3.2.4" evidence="10"/>
<reference evidence="15 16" key="1">
    <citation type="journal article" date="2016" name="Nat. Commun.">
        <title>Thousands of microbial genomes shed light on interconnected biogeochemical processes in an aquifer system.</title>
        <authorList>
            <person name="Anantharaman K."/>
            <person name="Brown C.T."/>
            <person name="Hug L.A."/>
            <person name="Sharon I."/>
            <person name="Castelle C.J."/>
            <person name="Probst A.J."/>
            <person name="Thomas B.C."/>
            <person name="Singh A."/>
            <person name="Wilkins M.J."/>
            <person name="Karaoz U."/>
            <person name="Brodie E.L."/>
            <person name="Williams K.H."/>
            <person name="Hubbard S.S."/>
            <person name="Banfield J.F."/>
        </authorList>
    </citation>
    <scope>NUCLEOTIDE SEQUENCE [LARGE SCALE GENOMIC DNA]</scope>
</reference>
<dbReference type="SUPFAM" id="SSF56059">
    <property type="entry name" value="Glutathione synthetase ATP-binding domain-like"/>
    <property type="match status" value="1"/>
</dbReference>
<evidence type="ECO:0000256" key="7">
    <source>
        <dbReference type="ARBA" id="ARBA00022960"/>
    </source>
</evidence>
<dbReference type="InterPro" id="IPR013815">
    <property type="entry name" value="ATP_grasp_subdomain_1"/>
</dbReference>
<evidence type="ECO:0000256" key="12">
    <source>
        <dbReference type="PIRSR" id="PIRSR039102-3"/>
    </source>
</evidence>
<organism evidence="15 16">
    <name type="scientific">Candidatus Niyogibacteria bacterium RIFCSPLOWO2_12_FULL_41_13</name>
    <dbReference type="NCBI Taxonomy" id="1801726"/>
    <lineage>
        <taxon>Bacteria</taxon>
        <taxon>Candidatus Niyogiibacteriota</taxon>
    </lineage>
</organism>
<dbReference type="InterPro" id="IPR011095">
    <property type="entry name" value="Dala_Dala_lig_C"/>
</dbReference>
<dbReference type="GO" id="GO:0005737">
    <property type="term" value="C:cytoplasm"/>
    <property type="evidence" value="ECO:0007669"/>
    <property type="project" value="UniProtKB-SubCell"/>
</dbReference>
<comment type="similarity">
    <text evidence="2 10">Belongs to the D-alanine--D-alanine ligase family.</text>
</comment>
<comment type="caution">
    <text evidence="15">The sequence shown here is derived from an EMBL/GenBank/DDBJ whole genome shotgun (WGS) entry which is preliminary data.</text>
</comment>
<gene>
    <name evidence="10" type="primary">ddl</name>
    <name evidence="15" type="ORF">A3H02_02695</name>
</gene>
<dbReference type="InterPro" id="IPR011127">
    <property type="entry name" value="Dala_Dala_lig_N"/>
</dbReference>
<keyword evidence="6 13" id="KW-0067">ATP-binding</keyword>
<dbReference type="GO" id="GO:0071555">
    <property type="term" value="P:cell wall organization"/>
    <property type="evidence" value="ECO:0007669"/>
    <property type="project" value="UniProtKB-KW"/>
</dbReference>
<evidence type="ECO:0000313" key="16">
    <source>
        <dbReference type="Proteomes" id="UP000176787"/>
    </source>
</evidence>
<feature type="domain" description="ATP-grasp" evidence="14">
    <location>
        <begin position="111"/>
        <end position="318"/>
    </location>
</feature>
<dbReference type="Pfam" id="PF01820">
    <property type="entry name" value="Dala_Dala_lig_N"/>
    <property type="match status" value="2"/>
</dbReference>
<dbReference type="InterPro" id="IPR016185">
    <property type="entry name" value="PreATP-grasp_dom_sf"/>
</dbReference>
<evidence type="ECO:0000256" key="13">
    <source>
        <dbReference type="PROSITE-ProRule" id="PRU00409"/>
    </source>
</evidence>
<dbReference type="PANTHER" id="PTHR23132:SF23">
    <property type="entry name" value="D-ALANINE--D-ALANINE LIGASE B"/>
    <property type="match status" value="1"/>
</dbReference>
<dbReference type="PROSITE" id="PS00844">
    <property type="entry name" value="DALA_DALA_LIGASE_2"/>
    <property type="match status" value="1"/>
</dbReference>
<dbReference type="UniPathway" id="UPA00219"/>
<dbReference type="GO" id="GO:0008716">
    <property type="term" value="F:D-alanine-D-alanine ligase activity"/>
    <property type="evidence" value="ECO:0007669"/>
    <property type="project" value="UniProtKB-UniRule"/>
</dbReference>
<feature type="binding site" evidence="12">
    <location>
        <position position="287"/>
    </location>
    <ligand>
        <name>Mg(2+)</name>
        <dbReference type="ChEBI" id="CHEBI:18420"/>
        <label>2</label>
    </ligand>
</feature>
<dbReference type="InterPro" id="IPR000291">
    <property type="entry name" value="D-Ala_lig_Van_CS"/>
</dbReference>
<comment type="subcellular location">
    <subcellularLocation>
        <location evidence="1 10">Cytoplasm</location>
    </subcellularLocation>
</comment>
<evidence type="ECO:0000259" key="14">
    <source>
        <dbReference type="PROSITE" id="PS50975"/>
    </source>
</evidence>
<dbReference type="SUPFAM" id="SSF52440">
    <property type="entry name" value="PreATP-grasp domain"/>
    <property type="match status" value="1"/>
</dbReference>
<keyword evidence="9 10" id="KW-0961">Cell wall biogenesis/degradation</keyword>
<dbReference type="InterPro" id="IPR011761">
    <property type="entry name" value="ATP-grasp"/>
</dbReference>
<keyword evidence="7 10" id="KW-0133">Cell shape</keyword>
<keyword evidence="4 10" id="KW-0436">Ligase</keyword>
<proteinExistence type="inferred from homology"/>
<evidence type="ECO:0000256" key="1">
    <source>
        <dbReference type="ARBA" id="ARBA00004496"/>
    </source>
</evidence>
<dbReference type="STRING" id="1801726.A3H02_02695"/>
<dbReference type="PIRSF" id="PIRSF039102">
    <property type="entry name" value="Ddl/VanB"/>
    <property type="match status" value="1"/>
</dbReference>
<comment type="pathway">
    <text evidence="10">Cell wall biogenesis; peptidoglycan biosynthesis.</text>
</comment>
<keyword evidence="12" id="KW-0464">Manganese</keyword>
<accession>A0A1G2F1V7</accession>
<dbReference type="GO" id="GO:0008360">
    <property type="term" value="P:regulation of cell shape"/>
    <property type="evidence" value="ECO:0007669"/>
    <property type="project" value="UniProtKB-KW"/>
</dbReference>
<dbReference type="EMBL" id="MHMS01000015">
    <property type="protein sequence ID" value="OGZ32056.1"/>
    <property type="molecule type" value="Genomic_DNA"/>
</dbReference>
<dbReference type="NCBIfam" id="TIGR01205">
    <property type="entry name" value="D_ala_D_alaTIGR"/>
    <property type="match status" value="1"/>
</dbReference>
<evidence type="ECO:0000256" key="9">
    <source>
        <dbReference type="ARBA" id="ARBA00023316"/>
    </source>
</evidence>
<name>A0A1G2F1V7_9BACT</name>
<dbReference type="HAMAP" id="MF_00047">
    <property type="entry name" value="Dala_Dala_lig"/>
    <property type="match status" value="1"/>
</dbReference>
<evidence type="ECO:0000256" key="5">
    <source>
        <dbReference type="ARBA" id="ARBA00022741"/>
    </source>
</evidence>
<evidence type="ECO:0000256" key="8">
    <source>
        <dbReference type="ARBA" id="ARBA00022984"/>
    </source>
</evidence>